<dbReference type="InterPro" id="IPR029016">
    <property type="entry name" value="GAF-like_dom_sf"/>
</dbReference>
<keyword evidence="6 10" id="KW-0418">Kinase</keyword>
<comment type="catalytic activity">
    <reaction evidence="1">
        <text>ATP + protein L-histidine = ADP + protein N-phospho-L-histidine.</text>
        <dbReference type="EC" id="2.7.13.3"/>
    </reaction>
</comment>
<evidence type="ECO:0000256" key="3">
    <source>
        <dbReference type="ARBA" id="ARBA00022553"/>
    </source>
</evidence>
<dbReference type="SMART" id="SM00387">
    <property type="entry name" value="HATPase_c"/>
    <property type="match status" value="1"/>
</dbReference>
<dbReference type="EMBL" id="LNQR01000058">
    <property type="protein sequence ID" value="KWT85897.1"/>
    <property type="molecule type" value="Genomic_DNA"/>
</dbReference>
<dbReference type="GO" id="GO:0004673">
    <property type="term" value="F:protein histidine kinase activity"/>
    <property type="evidence" value="ECO:0007669"/>
    <property type="project" value="UniProtKB-EC"/>
</dbReference>
<keyword evidence="5" id="KW-0547">Nucleotide-binding</keyword>
<organism evidence="10 11">
    <name type="scientific">Candidatus Magnetominusculus xianensis</name>
    <dbReference type="NCBI Taxonomy" id="1748249"/>
    <lineage>
        <taxon>Bacteria</taxon>
        <taxon>Pseudomonadati</taxon>
        <taxon>Nitrospirota</taxon>
        <taxon>Nitrospiria</taxon>
        <taxon>Nitrospirales</taxon>
        <taxon>Nitrospiraceae</taxon>
        <taxon>Candidatus Magnetominusculus</taxon>
    </lineage>
</organism>
<sequence>MQQLNILIIGDVGDVPDTVTEGLCSRLSEPVQLLSVWSLEEGLRHCDKYTCACIVLSYYSFGEAGHEFLEKLQDGVGHLKIPVIVVAAKGTEAAAVEIMKLGVSDYLLRENLNPDTLYNSIKYALKKNQTERERALAADNLVRSNNLLDAIRYIQSKFILSPKPRALMNELLAVLLSLTSSEFGIIGEILLDEKGNEYLSTFAVSNIAWNEETRKMFNEHLEDGFEFHNMNNLIGSIIKTGEAVISSDPPNDPRRGTLPEGHPQLRSFLGIPIYCGSDLVGLAAIANREGGYDEGLVEFLHPFSCACGNIIEAYRNYKRRIKAEENLRELNLTLGNKFQKEAERRLVQERLLIQQSKMAAMGEMISAIAHQWKQPLNTLALLVQNMEDDLADNKIDRSYVNNVIVESMKLINYMAETVEDFRNFFKPAKEMTAFRVKKAVEDILALIYLQFINRNIDATIQCDEDPVIWGYPNEFKQAILNLVNNSRDAIIERKRLLKGAMERGRITIKITAEVENAVVQICDNGGGVKETIVNKLFEPYVTTKGDKGTGIGLYMSKNIIEKNMNGRLEFANAKDGACFTIYMPLLCALNIAPMS</sequence>
<dbReference type="EC" id="2.7.13.3" evidence="2"/>
<dbReference type="Proteomes" id="UP000060487">
    <property type="component" value="Unassembled WGS sequence"/>
</dbReference>
<keyword evidence="8" id="KW-0902">Two-component regulatory system</keyword>
<evidence type="ECO:0000256" key="6">
    <source>
        <dbReference type="ARBA" id="ARBA00022777"/>
    </source>
</evidence>
<keyword evidence="3" id="KW-0597">Phosphoprotein</keyword>
<dbReference type="InterPro" id="IPR004358">
    <property type="entry name" value="Sig_transdc_His_kin-like_C"/>
</dbReference>
<keyword evidence="11" id="KW-1185">Reference proteome</keyword>
<proteinExistence type="predicted"/>
<dbReference type="SUPFAM" id="SSF47384">
    <property type="entry name" value="Homodimeric domain of signal transducing histidine kinase"/>
    <property type="match status" value="1"/>
</dbReference>
<protein>
    <recommendedName>
        <fullName evidence="2">histidine kinase</fullName>
        <ecNumber evidence="2">2.7.13.3</ecNumber>
    </recommendedName>
</protein>
<evidence type="ECO:0000256" key="7">
    <source>
        <dbReference type="ARBA" id="ARBA00022840"/>
    </source>
</evidence>
<dbReference type="PROSITE" id="PS50109">
    <property type="entry name" value="HIS_KIN"/>
    <property type="match status" value="1"/>
</dbReference>
<dbReference type="Pfam" id="PF02518">
    <property type="entry name" value="HATPase_c"/>
    <property type="match status" value="1"/>
</dbReference>
<dbReference type="Gene3D" id="3.30.450.40">
    <property type="match status" value="1"/>
</dbReference>
<evidence type="ECO:0000259" key="9">
    <source>
        <dbReference type="PROSITE" id="PS50109"/>
    </source>
</evidence>
<dbReference type="SUPFAM" id="SSF52172">
    <property type="entry name" value="CheY-like"/>
    <property type="match status" value="1"/>
</dbReference>
<dbReference type="InterPro" id="IPR005467">
    <property type="entry name" value="His_kinase_dom"/>
</dbReference>
<keyword evidence="4 10" id="KW-0808">Transferase</keyword>
<dbReference type="CDD" id="cd00082">
    <property type="entry name" value="HisKA"/>
    <property type="match status" value="1"/>
</dbReference>
<dbReference type="SUPFAM" id="SSF55874">
    <property type="entry name" value="ATPase domain of HSP90 chaperone/DNA topoisomerase II/histidine kinase"/>
    <property type="match status" value="1"/>
</dbReference>
<dbReference type="SUPFAM" id="SSF55781">
    <property type="entry name" value="GAF domain-like"/>
    <property type="match status" value="1"/>
</dbReference>
<dbReference type="PANTHER" id="PTHR43065:SF10">
    <property type="entry name" value="PEROXIDE STRESS-ACTIVATED HISTIDINE KINASE MAK3"/>
    <property type="match status" value="1"/>
</dbReference>
<dbReference type="InterPro" id="IPR011006">
    <property type="entry name" value="CheY-like_superfamily"/>
</dbReference>
<reference evidence="10 11" key="1">
    <citation type="submission" date="2015-11" db="EMBL/GenBank/DDBJ databases">
        <authorList>
            <person name="Lin W."/>
        </authorList>
    </citation>
    <scope>NUCLEOTIDE SEQUENCE [LARGE SCALE GENOMIC DNA]</scope>
    <source>
        <strain evidence="10 11">HCH-1</strain>
    </source>
</reference>
<dbReference type="InterPro" id="IPR036097">
    <property type="entry name" value="HisK_dim/P_sf"/>
</dbReference>
<dbReference type="RefSeq" id="WP_085052227.1">
    <property type="nucleotide sequence ID" value="NZ_LNQR01000058.1"/>
</dbReference>
<evidence type="ECO:0000256" key="4">
    <source>
        <dbReference type="ARBA" id="ARBA00022679"/>
    </source>
</evidence>
<evidence type="ECO:0000313" key="10">
    <source>
        <dbReference type="EMBL" id="KWT85897.1"/>
    </source>
</evidence>
<dbReference type="InterPro" id="IPR003018">
    <property type="entry name" value="GAF"/>
</dbReference>
<dbReference type="Gene3D" id="1.10.287.130">
    <property type="match status" value="1"/>
</dbReference>
<feature type="domain" description="Histidine kinase" evidence="9">
    <location>
        <begin position="367"/>
        <end position="587"/>
    </location>
</feature>
<dbReference type="CDD" id="cd00156">
    <property type="entry name" value="REC"/>
    <property type="match status" value="1"/>
</dbReference>
<evidence type="ECO:0000256" key="1">
    <source>
        <dbReference type="ARBA" id="ARBA00000085"/>
    </source>
</evidence>
<dbReference type="InterPro" id="IPR036890">
    <property type="entry name" value="HATPase_C_sf"/>
</dbReference>
<dbReference type="PANTHER" id="PTHR43065">
    <property type="entry name" value="SENSOR HISTIDINE KINASE"/>
    <property type="match status" value="1"/>
</dbReference>
<evidence type="ECO:0000256" key="2">
    <source>
        <dbReference type="ARBA" id="ARBA00012438"/>
    </source>
</evidence>
<dbReference type="Pfam" id="PF13185">
    <property type="entry name" value="GAF_2"/>
    <property type="match status" value="1"/>
</dbReference>
<comment type="caution">
    <text evidence="10">The sequence shown here is derived from an EMBL/GenBank/DDBJ whole genome shotgun (WGS) entry which is preliminary data.</text>
</comment>
<accession>A0ABR5SFD9</accession>
<keyword evidence="7" id="KW-0067">ATP-binding</keyword>
<evidence type="ECO:0000256" key="5">
    <source>
        <dbReference type="ARBA" id="ARBA00022741"/>
    </source>
</evidence>
<evidence type="ECO:0000256" key="8">
    <source>
        <dbReference type="ARBA" id="ARBA00023012"/>
    </source>
</evidence>
<dbReference type="InterPro" id="IPR003594">
    <property type="entry name" value="HATPase_dom"/>
</dbReference>
<dbReference type="InterPro" id="IPR003661">
    <property type="entry name" value="HisK_dim/P_dom"/>
</dbReference>
<evidence type="ECO:0000313" key="11">
    <source>
        <dbReference type="Proteomes" id="UP000060487"/>
    </source>
</evidence>
<dbReference type="Gene3D" id="3.40.50.2300">
    <property type="match status" value="1"/>
</dbReference>
<dbReference type="PRINTS" id="PR00344">
    <property type="entry name" value="BCTRLSENSOR"/>
</dbReference>
<gene>
    <name evidence="10" type="ORF">ASN18_1607</name>
</gene>
<name>A0ABR5SFD9_9BACT</name>
<dbReference type="Gene3D" id="3.30.565.10">
    <property type="entry name" value="Histidine kinase-like ATPase, C-terminal domain"/>
    <property type="match status" value="1"/>
</dbReference>